<keyword evidence="2" id="KW-1185">Reference proteome</keyword>
<comment type="caution">
    <text evidence="1">The sequence shown here is derived from an EMBL/GenBank/DDBJ whole genome shotgun (WGS) entry which is preliminary data.</text>
</comment>
<proteinExistence type="predicted"/>
<protein>
    <recommendedName>
        <fullName evidence="3">Transposase</fullName>
    </recommendedName>
</protein>
<gene>
    <name evidence="1" type="ORF">QQ91_0006155</name>
</gene>
<dbReference type="RefSeq" id="WP_166281134.1">
    <property type="nucleotide sequence ID" value="NZ_JTHE03000039.1"/>
</dbReference>
<accession>A0ABD4T191</accession>
<evidence type="ECO:0008006" key="3">
    <source>
        <dbReference type="Google" id="ProtNLM"/>
    </source>
</evidence>
<reference evidence="1 2" key="1">
    <citation type="journal article" date="2015" name="Genome Announc.">
        <title>Draft Genome Sequence of Filamentous Marine Cyanobacterium Lyngbya confervoides Strain BDU141951.</title>
        <authorList>
            <person name="Chandrababunaidu M.M."/>
            <person name="Sen D."/>
            <person name="Tripathy S."/>
        </authorList>
    </citation>
    <scope>NUCLEOTIDE SEQUENCE [LARGE SCALE GENOMIC DNA]</scope>
    <source>
        <strain evidence="1 2">BDU141951</strain>
    </source>
</reference>
<dbReference type="EMBL" id="JTHE03000039">
    <property type="protein sequence ID" value="MCM1982411.1"/>
    <property type="molecule type" value="Genomic_DNA"/>
</dbReference>
<evidence type="ECO:0000313" key="1">
    <source>
        <dbReference type="EMBL" id="MCM1982411.1"/>
    </source>
</evidence>
<sequence>MKIAQRCPQVFAALWGQGKCSIRNAARRIEMSKSSVHRHKQAIERRQTYPESWLWESEEGLAWLARLVWAILYCFGIKQGIGADSLCDFFKRLHLEHRMGVSPDGLRKLEVKLKDAIIAYEQQQSCQQTPDKPIEICVGPDEVFFGDPTLVMLELVSGFIFIETQAPNRQHQTWQEQVQSALPFEQFHCRLMVSDQAKALFKLAVESLGCRWVPDLS</sequence>
<evidence type="ECO:0000313" key="2">
    <source>
        <dbReference type="Proteomes" id="UP000031561"/>
    </source>
</evidence>
<name>A0ABD4T191_9CYAN</name>
<dbReference type="Proteomes" id="UP000031561">
    <property type="component" value="Unassembled WGS sequence"/>
</dbReference>
<dbReference type="AlphaFoldDB" id="A0ABD4T191"/>
<organism evidence="1 2">
    <name type="scientific">Lyngbya confervoides BDU141951</name>
    <dbReference type="NCBI Taxonomy" id="1574623"/>
    <lineage>
        <taxon>Bacteria</taxon>
        <taxon>Bacillati</taxon>
        <taxon>Cyanobacteriota</taxon>
        <taxon>Cyanophyceae</taxon>
        <taxon>Oscillatoriophycideae</taxon>
        <taxon>Oscillatoriales</taxon>
        <taxon>Microcoleaceae</taxon>
        <taxon>Lyngbya</taxon>
    </lineage>
</organism>